<keyword evidence="3" id="KW-1185">Reference proteome</keyword>
<evidence type="ECO:0000259" key="1">
    <source>
        <dbReference type="Pfam" id="PF00535"/>
    </source>
</evidence>
<reference evidence="2 3" key="1">
    <citation type="submission" date="2018-04" db="EMBL/GenBank/DDBJ databases">
        <title>Sphingobacterium sp. M46 Genome.</title>
        <authorList>
            <person name="Cheng J."/>
            <person name="Li Y."/>
        </authorList>
    </citation>
    <scope>NUCLEOTIDE SEQUENCE [LARGE SCALE GENOMIC DNA]</scope>
    <source>
        <strain evidence="2 3">M46</strain>
    </source>
</reference>
<dbReference type="GO" id="GO:0016740">
    <property type="term" value="F:transferase activity"/>
    <property type="evidence" value="ECO:0007669"/>
    <property type="project" value="UniProtKB-KW"/>
</dbReference>
<comment type="caution">
    <text evidence="2">The sequence shown here is derived from an EMBL/GenBank/DDBJ whole genome shotgun (WGS) entry which is preliminary data.</text>
</comment>
<keyword evidence="2" id="KW-0808">Transferase</keyword>
<dbReference type="OrthoDB" id="9771846at2"/>
<dbReference type="SUPFAM" id="SSF53448">
    <property type="entry name" value="Nucleotide-diphospho-sugar transferases"/>
    <property type="match status" value="1"/>
</dbReference>
<feature type="domain" description="Glycosyltransferase 2-like" evidence="1">
    <location>
        <begin position="4"/>
        <end position="118"/>
    </location>
</feature>
<sequence length="279" mass="32313">MDISIIIVNYNTYTLTVNCIKSIYEKTVGLEFEIIVVDNCSPDRAIERLNIDFPKVKLILSQHNKGFGAGNNLGATIAKGKYLLFLNSDTLLLNNAVKEFYKYMERNPRVGICGGNLYQVDLRPGVSFERRLPGILRDFDNLLFMFLSKLQFGKNLVFNFEDRSLRLKGYVSGADLCIPKELFMKVGRFDEDFFMYYEETELTHRVFKAKKEVHVIPQSKIIHLEGGSQEELSDKKKVWMRDSKLLYFRKTNTFGFEISNILSALICLRDSLIQKLRVR</sequence>
<dbReference type="AlphaFoldDB" id="A0A363NQ84"/>
<dbReference type="CDD" id="cd04186">
    <property type="entry name" value="GT_2_like_c"/>
    <property type="match status" value="1"/>
</dbReference>
<dbReference type="Proteomes" id="UP000250831">
    <property type="component" value="Unassembled WGS sequence"/>
</dbReference>
<dbReference type="PANTHER" id="PTHR43179">
    <property type="entry name" value="RHAMNOSYLTRANSFERASE WBBL"/>
    <property type="match status" value="1"/>
</dbReference>
<dbReference type="Gene3D" id="3.90.550.10">
    <property type="entry name" value="Spore Coat Polysaccharide Biosynthesis Protein SpsA, Chain A"/>
    <property type="match status" value="1"/>
</dbReference>
<accession>A0A363NQ84</accession>
<gene>
    <name evidence="2" type="ORF">DCO56_18780</name>
</gene>
<dbReference type="EMBL" id="QCXX01000005">
    <property type="protein sequence ID" value="PUV22966.1"/>
    <property type="molecule type" value="Genomic_DNA"/>
</dbReference>
<dbReference type="Pfam" id="PF00535">
    <property type="entry name" value="Glycos_transf_2"/>
    <property type="match status" value="1"/>
</dbReference>
<dbReference type="RefSeq" id="WP_108635301.1">
    <property type="nucleotide sequence ID" value="NZ_QCXX01000005.1"/>
</dbReference>
<dbReference type="PANTHER" id="PTHR43179:SF7">
    <property type="entry name" value="RHAMNOSYLTRANSFERASE WBBL"/>
    <property type="match status" value="1"/>
</dbReference>
<evidence type="ECO:0000313" key="2">
    <source>
        <dbReference type="EMBL" id="PUV22966.1"/>
    </source>
</evidence>
<proteinExistence type="predicted"/>
<dbReference type="InterPro" id="IPR001173">
    <property type="entry name" value="Glyco_trans_2-like"/>
</dbReference>
<dbReference type="InterPro" id="IPR029044">
    <property type="entry name" value="Nucleotide-diphossugar_trans"/>
</dbReference>
<evidence type="ECO:0000313" key="3">
    <source>
        <dbReference type="Proteomes" id="UP000250831"/>
    </source>
</evidence>
<name>A0A363NQ84_9SPHI</name>
<organism evidence="2 3">
    <name type="scientific">Sphingobacterium athyrii</name>
    <dbReference type="NCBI Taxonomy" id="2152717"/>
    <lineage>
        <taxon>Bacteria</taxon>
        <taxon>Pseudomonadati</taxon>
        <taxon>Bacteroidota</taxon>
        <taxon>Sphingobacteriia</taxon>
        <taxon>Sphingobacteriales</taxon>
        <taxon>Sphingobacteriaceae</taxon>
        <taxon>Sphingobacterium</taxon>
    </lineage>
</organism>
<protein>
    <submittedName>
        <fullName evidence="2">Glycosyltransferase family 2 protein</fullName>
    </submittedName>
</protein>